<keyword evidence="6 11" id="KW-0479">Metal-binding</keyword>
<keyword evidence="7 11" id="KW-0274">FAD</keyword>
<evidence type="ECO:0000256" key="2">
    <source>
        <dbReference type="ARBA" id="ARBA00011955"/>
    </source>
</evidence>
<dbReference type="PANTHER" id="PTHR30040">
    <property type="entry name" value="THIAMINE BIOSYNTHESIS LIPOPROTEIN APBE"/>
    <property type="match status" value="1"/>
</dbReference>
<dbReference type="Proteomes" id="UP001487305">
    <property type="component" value="Unassembled WGS sequence"/>
</dbReference>
<dbReference type="PROSITE" id="PS51318">
    <property type="entry name" value="TAT"/>
    <property type="match status" value="1"/>
</dbReference>
<feature type="signal peptide" evidence="12">
    <location>
        <begin position="1"/>
        <end position="23"/>
    </location>
</feature>
<keyword evidence="14" id="KW-1185">Reference proteome</keyword>
<keyword evidence="12" id="KW-0472">Membrane</keyword>
<dbReference type="EMBL" id="JBBNOP010000010">
    <property type="protein sequence ID" value="MEQ3363632.1"/>
    <property type="molecule type" value="Genomic_DNA"/>
</dbReference>
<evidence type="ECO:0000256" key="7">
    <source>
        <dbReference type="ARBA" id="ARBA00022827"/>
    </source>
</evidence>
<name>A0ABV1JHU2_9ACTN</name>
<evidence type="ECO:0000256" key="4">
    <source>
        <dbReference type="ARBA" id="ARBA00022630"/>
    </source>
</evidence>
<evidence type="ECO:0000256" key="5">
    <source>
        <dbReference type="ARBA" id="ARBA00022679"/>
    </source>
</evidence>
<evidence type="ECO:0000313" key="13">
    <source>
        <dbReference type="EMBL" id="MEQ3363632.1"/>
    </source>
</evidence>
<keyword evidence="5 11" id="KW-0808">Transferase</keyword>
<evidence type="ECO:0000256" key="9">
    <source>
        <dbReference type="ARBA" id="ARBA00031306"/>
    </source>
</evidence>
<evidence type="ECO:0000256" key="1">
    <source>
        <dbReference type="ARBA" id="ARBA00001946"/>
    </source>
</evidence>
<feature type="chain" id="PRO_5045010074" description="FAD:protein FMN transferase" evidence="12">
    <location>
        <begin position="24"/>
        <end position="356"/>
    </location>
</feature>
<evidence type="ECO:0000256" key="6">
    <source>
        <dbReference type="ARBA" id="ARBA00022723"/>
    </source>
</evidence>
<dbReference type="InterPro" id="IPR006311">
    <property type="entry name" value="TAT_signal"/>
</dbReference>
<evidence type="ECO:0000313" key="14">
    <source>
        <dbReference type="Proteomes" id="UP001487305"/>
    </source>
</evidence>
<keyword evidence="12" id="KW-0449">Lipoprotein</keyword>
<protein>
    <recommendedName>
        <fullName evidence="3 11">FAD:protein FMN transferase</fullName>
        <ecNumber evidence="2 11">2.7.1.180</ecNumber>
    </recommendedName>
    <alternativeName>
        <fullName evidence="9 11">Flavin transferase</fullName>
    </alternativeName>
</protein>
<comment type="caution">
    <text evidence="13">The sequence shown here is derived from an EMBL/GenBank/DDBJ whole genome shotgun (WGS) entry which is preliminary data.</text>
</comment>
<accession>A0ABV1JHU2</accession>
<evidence type="ECO:0000256" key="10">
    <source>
        <dbReference type="ARBA" id="ARBA00048540"/>
    </source>
</evidence>
<gene>
    <name evidence="13" type="ORF">AAA083_11670</name>
</gene>
<sequence length="356" mass="36814">MLTRRHFISLATLSLLGASLAPALGGCTSAAASAAGLAPRSGEGAAGGAATDNGPATLSAFLFDTLITIEATCPESVLEQAEKRLVYFENIFSKTVPGSDVDTINNAMGTPVEIHPETADVIAQSIRYSEESNGLFDITIGGVVSLWDFKEGIVPNREDLDRALSHVGYRTIRLDGTTVQLLDPAASIDLGGIAKGYIADDIASLLRENGCESALINLGGNTYALGARPDGSPWQVGLQDPNEARGTAFAAAPVIDKSVVASGINERSFESAGRIYHHLLDPATGMPADNGLASVTVVSDSSLDGDACTTTAFLLGASAGMQFVENHAGLEALFIAVDGSSIASSGMKTEPLRTKE</sequence>
<keyword evidence="8 11" id="KW-0460">Magnesium</keyword>
<comment type="similarity">
    <text evidence="11 12">Belongs to the ApbE family.</text>
</comment>
<dbReference type="GO" id="GO:0016740">
    <property type="term" value="F:transferase activity"/>
    <property type="evidence" value="ECO:0007669"/>
    <property type="project" value="UniProtKB-KW"/>
</dbReference>
<reference evidence="13 14" key="1">
    <citation type="submission" date="2024-04" db="EMBL/GenBank/DDBJ databases">
        <title>Human intestinal bacterial collection.</title>
        <authorList>
            <person name="Pauvert C."/>
            <person name="Hitch T.C.A."/>
            <person name="Clavel T."/>
        </authorList>
    </citation>
    <scope>NUCLEOTIDE SEQUENCE [LARGE SCALE GENOMIC DNA]</scope>
    <source>
        <strain evidence="13 14">CLA-KB-H42</strain>
    </source>
</reference>
<dbReference type="InterPro" id="IPR024932">
    <property type="entry name" value="ApbE"/>
</dbReference>
<comment type="subcellular location">
    <subcellularLocation>
        <location evidence="12">Cell inner membrane</location>
        <topology evidence="12">Lipid-anchor</topology>
        <orientation evidence="12">Periplasmic side</orientation>
    </subcellularLocation>
</comment>
<evidence type="ECO:0000256" key="8">
    <source>
        <dbReference type="ARBA" id="ARBA00022842"/>
    </source>
</evidence>
<keyword evidence="12" id="KW-0997">Cell inner membrane</keyword>
<dbReference type="PANTHER" id="PTHR30040:SF2">
    <property type="entry name" value="FAD:PROTEIN FMN TRANSFERASE"/>
    <property type="match status" value="1"/>
</dbReference>
<keyword evidence="12" id="KW-1003">Cell membrane</keyword>
<comment type="cofactor">
    <cofactor evidence="1 12">
        <name>Mg(2+)</name>
        <dbReference type="ChEBI" id="CHEBI:18420"/>
    </cofactor>
</comment>
<keyword evidence="4 11" id="KW-0285">Flavoprotein</keyword>
<evidence type="ECO:0000256" key="11">
    <source>
        <dbReference type="PIRNR" id="PIRNR006268"/>
    </source>
</evidence>
<evidence type="ECO:0000256" key="12">
    <source>
        <dbReference type="RuleBase" id="RU363002"/>
    </source>
</evidence>
<dbReference type="Pfam" id="PF02424">
    <property type="entry name" value="ApbE"/>
    <property type="match status" value="1"/>
</dbReference>
<dbReference type="Gene3D" id="3.10.520.10">
    <property type="entry name" value="ApbE-like domains"/>
    <property type="match status" value="1"/>
</dbReference>
<keyword evidence="12" id="KW-0732">Signal</keyword>
<comment type="catalytic activity">
    <reaction evidence="10 11 12">
        <text>L-threonyl-[protein] + FAD = FMN-L-threonyl-[protein] + AMP + H(+)</text>
        <dbReference type="Rhea" id="RHEA:36847"/>
        <dbReference type="Rhea" id="RHEA-COMP:11060"/>
        <dbReference type="Rhea" id="RHEA-COMP:11061"/>
        <dbReference type="ChEBI" id="CHEBI:15378"/>
        <dbReference type="ChEBI" id="CHEBI:30013"/>
        <dbReference type="ChEBI" id="CHEBI:57692"/>
        <dbReference type="ChEBI" id="CHEBI:74257"/>
        <dbReference type="ChEBI" id="CHEBI:456215"/>
        <dbReference type="EC" id="2.7.1.180"/>
    </reaction>
</comment>
<proteinExistence type="inferred from homology"/>
<dbReference type="SUPFAM" id="SSF143631">
    <property type="entry name" value="ApbE-like"/>
    <property type="match status" value="1"/>
</dbReference>
<dbReference type="PIRSF" id="PIRSF006268">
    <property type="entry name" value="ApbE"/>
    <property type="match status" value="1"/>
</dbReference>
<evidence type="ECO:0000256" key="3">
    <source>
        <dbReference type="ARBA" id="ARBA00016337"/>
    </source>
</evidence>
<dbReference type="InterPro" id="IPR003374">
    <property type="entry name" value="ApbE-like_sf"/>
</dbReference>
<dbReference type="EC" id="2.7.1.180" evidence="2 11"/>
<dbReference type="RefSeq" id="WP_349227740.1">
    <property type="nucleotide sequence ID" value="NZ_JBBNOP010000010.1"/>
</dbReference>
<dbReference type="PROSITE" id="PS51257">
    <property type="entry name" value="PROKAR_LIPOPROTEIN"/>
    <property type="match status" value="1"/>
</dbReference>
<organism evidence="13 14">
    <name type="scientific">Raoultibacter massiliensis</name>
    <dbReference type="NCBI Taxonomy" id="1852371"/>
    <lineage>
        <taxon>Bacteria</taxon>
        <taxon>Bacillati</taxon>
        <taxon>Actinomycetota</taxon>
        <taxon>Coriobacteriia</taxon>
        <taxon>Eggerthellales</taxon>
        <taxon>Eggerthellaceae</taxon>
        <taxon>Raoultibacter</taxon>
    </lineage>
</organism>
<comment type="function">
    <text evidence="12">Flavin transferase that catalyzes the transfer of the FMN moiety of FAD and its covalent binding to the hydroxyl group of a threonine residue in a target flavoprotein.</text>
</comment>